<dbReference type="Proteomes" id="UP000002051">
    <property type="component" value="Chromosome 6"/>
</dbReference>
<evidence type="ECO:0000313" key="1">
    <source>
        <dbReference type="EMBL" id="KEH26291.1"/>
    </source>
</evidence>
<reference evidence="1 3" key="2">
    <citation type="journal article" date="2014" name="BMC Genomics">
        <title>An improved genome release (version Mt4.0) for the model legume Medicago truncatula.</title>
        <authorList>
            <person name="Tang H."/>
            <person name="Krishnakumar V."/>
            <person name="Bidwell S."/>
            <person name="Rosen B."/>
            <person name="Chan A."/>
            <person name="Zhou S."/>
            <person name="Gentzbittel L."/>
            <person name="Childs K.L."/>
            <person name="Yandell M."/>
            <person name="Gundlach H."/>
            <person name="Mayer K.F."/>
            <person name="Schwartz D.C."/>
            <person name="Town C.D."/>
        </authorList>
    </citation>
    <scope>GENOME REANNOTATION</scope>
    <source>
        <strain evidence="1">A17</strain>
        <strain evidence="2 3">cv. Jemalong A17</strain>
    </source>
</reference>
<dbReference type="AlphaFoldDB" id="A0A072UA48"/>
<protein>
    <submittedName>
        <fullName evidence="1 2">Uncharacterized protein</fullName>
    </submittedName>
</protein>
<evidence type="ECO:0000313" key="2">
    <source>
        <dbReference type="EnsemblPlants" id="KEH26291"/>
    </source>
</evidence>
<evidence type="ECO:0000313" key="3">
    <source>
        <dbReference type="Proteomes" id="UP000002051"/>
    </source>
</evidence>
<dbReference type="eggNOG" id="KOG0190">
    <property type="taxonomic scope" value="Eukaryota"/>
</dbReference>
<reference evidence="2" key="3">
    <citation type="submission" date="2015-04" db="UniProtKB">
        <authorList>
            <consortium name="EnsemblPlants"/>
        </authorList>
    </citation>
    <scope>IDENTIFICATION</scope>
    <source>
        <strain evidence="2">cv. Jemalong A17</strain>
    </source>
</reference>
<name>A0A072UA48_MEDTR</name>
<sequence length="100" mass="11894">MTELGYFKNNEIGTGQGRNERLMEKVRSMVKAKESGYEEFWRTYPTIPRQEEVYSLMFIVDMGEKRESIKVNDEKIKETKRTLIRKAIVTYCIPSKDEYL</sequence>
<dbReference type="EnsemblPlants" id="KEH26291">
    <property type="protein sequence ID" value="KEH26291"/>
    <property type="gene ID" value="MTR_6g049480"/>
</dbReference>
<keyword evidence="3" id="KW-1185">Reference proteome</keyword>
<organism evidence="1 3">
    <name type="scientific">Medicago truncatula</name>
    <name type="common">Barrel medic</name>
    <name type="synonym">Medicago tribuloides</name>
    <dbReference type="NCBI Taxonomy" id="3880"/>
    <lineage>
        <taxon>Eukaryota</taxon>
        <taxon>Viridiplantae</taxon>
        <taxon>Streptophyta</taxon>
        <taxon>Embryophyta</taxon>
        <taxon>Tracheophyta</taxon>
        <taxon>Spermatophyta</taxon>
        <taxon>Magnoliopsida</taxon>
        <taxon>eudicotyledons</taxon>
        <taxon>Gunneridae</taxon>
        <taxon>Pentapetalae</taxon>
        <taxon>rosids</taxon>
        <taxon>fabids</taxon>
        <taxon>Fabales</taxon>
        <taxon>Fabaceae</taxon>
        <taxon>Papilionoideae</taxon>
        <taxon>50 kb inversion clade</taxon>
        <taxon>NPAAA clade</taxon>
        <taxon>Hologalegina</taxon>
        <taxon>IRL clade</taxon>
        <taxon>Trifolieae</taxon>
        <taxon>Medicago</taxon>
    </lineage>
</organism>
<proteinExistence type="predicted"/>
<dbReference type="PaxDb" id="3880-AES67423"/>
<gene>
    <name evidence="1" type="ordered locus">MTR_6g049480</name>
</gene>
<accession>A0A072UA48</accession>
<reference evidence="1 3" key="1">
    <citation type="journal article" date="2011" name="Nature">
        <title>The Medicago genome provides insight into the evolution of rhizobial symbioses.</title>
        <authorList>
            <person name="Young N.D."/>
            <person name="Debelle F."/>
            <person name="Oldroyd G.E."/>
            <person name="Geurts R."/>
            <person name="Cannon S.B."/>
            <person name="Udvardi M.K."/>
            <person name="Benedito V.A."/>
            <person name="Mayer K.F."/>
            <person name="Gouzy J."/>
            <person name="Schoof H."/>
            <person name="Van de Peer Y."/>
            <person name="Proost S."/>
            <person name="Cook D.R."/>
            <person name="Meyers B.C."/>
            <person name="Spannagl M."/>
            <person name="Cheung F."/>
            <person name="De Mita S."/>
            <person name="Krishnakumar V."/>
            <person name="Gundlach H."/>
            <person name="Zhou S."/>
            <person name="Mudge J."/>
            <person name="Bharti A.K."/>
            <person name="Murray J.D."/>
            <person name="Naoumkina M.A."/>
            <person name="Rosen B."/>
            <person name="Silverstein K.A."/>
            <person name="Tang H."/>
            <person name="Rombauts S."/>
            <person name="Zhao P.X."/>
            <person name="Zhou P."/>
            <person name="Barbe V."/>
            <person name="Bardou P."/>
            <person name="Bechner M."/>
            <person name="Bellec A."/>
            <person name="Berger A."/>
            <person name="Berges H."/>
            <person name="Bidwell S."/>
            <person name="Bisseling T."/>
            <person name="Choisne N."/>
            <person name="Couloux A."/>
            <person name="Denny R."/>
            <person name="Deshpande S."/>
            <person name="Dai X."/>
            <person name="Doyle J.J."/>
            <person name="Dudez A.M."/>
            <person name="Farmer A.D."/>
            <person name="Fouteau S."/>
            <person name="Franken C."/>
            <person name="Gibelin C."/>
            <person name="Gish J."/>
            <person name="Goldstein S."/>
            <person name="Gonzalez A.J."/>
            <person name="Green P.J."/>
            <person name="Hallab A."/>
            <person name="Hartog M."/>
            <person name="Hua A."/>
            <person name="Humphray S.J."/>
            <person name="Jeong D.H."/>
            <person name="Jing Y."/>
            <person name="Jocker A."/>
            <person name="Kenton S.M."/>
            <person name="Kim D.J."/>
            <person name="Klee K."/>
            <person name="Lai H."/>
            <person name="Lang C."/>
            <person name="Lin S."/>
            <person name="Macmil S.L."/>
            <person name="Magdelenat G."/>
            <person name="Matthews L."/>
            <person name="McCorrison J."/>
            <person name="Monaghan E.L."/>
            <person name="Mun J.H."/>
            <person name="Najar F.Z."/>
            <person name="Nicholson C."/>
            <person name="Noirot C."/>
            <person name="O'Bleness M."/>
            <person name="Paule C.R."/>
            <person name="Poulain J."/>
            <person name="Prion F."/>
            <person name="Qin B."/>
            <person name="Qu C."/>
            <person name="Retzel E.F."/>
            <person name="Riddle C."/>
            <person name="Sallet E."/>
            <person name="Samain S."/>
            <person name="Samson N."/>
            <person name="Sanders I."/>
            <person name="Saurat O."/>
            <person name="Scarpelli C."/>
            <person name="Schiex T."/>
            <person name="Segurens B."/>
            <person name="Severin A.J."/>
            <person name="Sherrier D.J."/>
            <person name="Shi R."/>
            <person name="Sims S."/>
            <person name="Singer S.R."/>
            <person name="Sinharoy S."/>
            <person name="Sterck L."/>
            <person name="Viollet A."/>
            <person name="Wang B.B."/>
            <person name="Wang K."/>
            <person name="Wang M."/>
            <person name="Wang X."/>
            <person name="Warfsmann J."/>
            <person name="Weissenbach J."/>
            <person name="White D.D."/>
            <person name="White J.D."/>
            <person name="Wiley G.B."/>
            <person name="Wincker P."/>
            <person name="Xing Y."/>
            <person name="Yang L."/>
            <person name="Yao Z."/>
            <person name="Ying F."/>
            <person name="Zhai J."/>
            <person name="Zhou L."/>
            <person name="Zuber A."/>
            <person name="Denarie J."/>
            <person name="Dixon R.A."/>
            <person name="May G.D."/>
            <person name="Schwartz D.C."/>
            <person name="Rogers J."/>
            <person name="Quetier F."/>
            <person name="Town C.D."/>
            <person name="Roe B.A."/>
        </authorList>
    </citation>
    <scope>NUCLEOTIDE SEQUENCE [LARGE SCALE GENOMIC DNA]</scope>
    <source>
        <strain evidence="1">A17</strain>
        <strain evidence="2 3">cv. Jemalong A17</strain>
    </source>
</reference>
<dbReference type="EMBL" id="CM001222">
    <property type="protein sequence ID" value="KEH26291.1"/>
    <property type="molecule type" value="Genomic_DNA"/>
</dbReference>
<dbReference type="HOGENOM" id="CLU_2310260_0_0_1"/>